<dbReference type="GO" id="GO:0006897">
    <property type="term" value="P:endocytosis"/>
    <property type="evidence" value="ECO:0007669"/>
    <property type="project" value="UniProtKB-KW"/>
</dbReference>
<dbReference type="AlphaFoldDB" id="A0A3A2ZML9"/>
<dbReference type="Proteomes" id="UP000266188">
    <property type="component" value="Unassembled WGS sequence"/>
</dbReference>
<dbReference type="PROSITE" id="PS51072">
    <property type="entry name" value="MHD"/>
    <property type="match status" value="1"/>
</dbReference>
<gene>
    <name evidence="4" type="ORF">PHISCL_03180</name>
</gene>
<dbReference type="GO" id="GO:0032153">
    <property type="term" value="C:cell division site"/>
    <property type="evidence" value="ECO:0007669"/>
    <property type="project" value="TreeGrafter"/>
</dbReference>
<accession>A0A3A2ZML9</accession>
<dbReference type="InterPro" id="IPR049609">
    <property type="entry name" value="Syp1-like_MHD"/>
</dbReference>
<feature type="compositionally biased region" description="Polar residues" evidence="2">
    <location>
        <begin position="809"/>
        <end position="821"/>
    </location>
</feature>
<dbReference type="GO" id="GO:0032185">
    <property type="term" value="P:septin cytoskeleton organization"/>
    <property type="evidence" value="ECO:0007669"/>
    <property type="project" value="TreeGrafter"/>
</dbReference>
<feature type="region of interest" description="Disordered" evidence="2">
    <location>
        <begin position="784"/>
        <end position="825"/>
    </location>
</feature>
<dbReference type="InterPro" id="IPR027267">
    <property type="entry name" value="AH/BAR_dom_sf"/>
</dbReference>
<feature type="region of interest" description="Disordered" evidence="2">
    <location>
        <begin position="463"/>
        <end position="532"/>
    </location>
</feature>
<evidence type="ECO:0000256" key="2">
    <source>
        <dbReference type="SAM" id="MobiDB-lite"/>
    </source>
</evidence>
<protein>
    <recommendedName>
        <fullName evidence="3">MHD domain-containing protein</fullName>
    </recommendedName>
</protein>
<dbReference type="PANTHER" id="PTHR23065">
    <property type="entry name" value="PROLINE-SERINE-THREONINE PHOSPHATASE INTERACTING PROTEIN 1"/>
    <property type="match status" value="1"/>
</dbReference>
<dbReference type="InterPro" id="IPR018808">
    <property type="entry name" value="Muniscin_C"/>
</dbReference>
<dbReference type="SUPFAM" id="SSF103657">
    <property type="entry name" value="BAR/IMD domain-like"/>
    <property type="match status" value="1"/>
</dbReference>
<dbReference type="EMBL" id="MVGC01000079">
    <property type="protein sequence ID" value="RJE24488.1"/>
    <property type="molecule type" value="Genomic_DNA"/>
</dbReference>
<feature type="domain" description="MHD" evidence="3">
    <location>
        <begin position="535"/>
        <end position="818"/>
    </location>
</feature>
<dbReference type="GO" id="GO:0030139">
    <property type="term" value="C:endocytic vesicle"/>
    <property type="evidence" value="ECO:0007669"/>
    <property type="project" value="TreeGrafter"/>
</dbReference>
<dbReference type="Pfam" id="PF10291">
    <property type="entry name" value="muHD"/>
    <property type="match status" value="1"/>
</dbReference>
<feature type="region of interest" description="Disordered" evidence="2">
    <location>
        <begin position="340"/>
        <end position="387"/>
    </location>
</feature>
<dbReference type="Gene3D" id="1.20.1270.60">
    <property type="entry name" value="Arfaptin homology (AH) domain/BAR domain"/>
    <property type="match status" value="1"/>
</dbReference>
<evidence type="ECO:0000259" key="3">
    <source>
        <dbReference type="PROSITE" id="PS51072"/>
    </source>
</evidence>
<dbReference type="PANTHER" id="PTHR23065:SF54">
    <property type="entry name" value="SUPPRESSOR OF YEAST PROFILIN DELETION"/>
    <property type="match status" value="1"/>
</dbReference>
<comment type="caution">
    <text evidence="4">The sequence shown here is derived from an EMBL/GenBank/DDBJ whole genome shotgun (WGS) entry which is preliminary data.</text>
</comment>
<feature type="region of interest" description="Disordered" evidence="2">
    <location>
        <begin position="199"/>
        <end position="320"/>
    </location>
</feature>
<feature type="compositionally biased region" description="Basic and acidic residues" evidence="2">
    <location>
        <begin position="374"/>
        <end position="387"/>
    </location>
</feature>
<reference evidence="5" key="1">
    <citation type="submission" date="2017-02" db="EMBL/GenBank/DDBJ databases">
        <authorList>
            <person name="Tafer H."/>
            <person name="Lopandic K."/>
        </authorList>
    </citation>
    <scope>NUCLEOTIDE SEQUENCE [LARGE SCALE GENOMIC DNA]</scope>
    <source>
        <strain evidence="5">CBS 366.77</strain>
    </source>
</reference>
<proteinExistence type="predicted"/>
<evidence type="ECO:0000313" key="4">
    <source>
        <dbReference type="EMBL" id="RJE24488.1"/>
    </source>
</evidence>
<dbReference type="InterPro" id="IPR028565">
    <property type="entry name" value="MHD"/>
</dbReference>
<keyword evidence="5" id="KW-1185">Reference proteome</keyword>
<organism evidence="4 5">
    <name type="scientific">Aspergillus sclerotialis</name>
    <dbReference type="NCBI Taxonomy" id="2070753"/>
    <lineage>
        <taxon>Eukaryota</taxon>
        <taxon>Fungi</taxon>
        <taxon>Dikarya</taxon>
        <taxon>Ascomycota</taxon>
        <taxon>Pezizomycotina</taxon>
        <taxon>Eurotiomycetes</taxon>
        <taxon>Eurotiomycetidae</taxon>
        <taxon>Eurotiales</taxon>
        <taxon>Aspergillaceae</taxon>
        <taxon>Aspergillus</taxon>
        <taxon>Aspergillus subgen. Polypaecilum</taxon>
    </lineage>
</organism>
<keyword evidence="1" id="KW-0254">Endocytosis</keyword>
<dbReference type="STRING" id="2070753.A0A3A2ZML9"/>
<dbReference type="OrthoDB" id="331602at2759"/>
<evidence type="ECO:0000313" key="5">
    <source>
        <dbReference type="Proteomes" id="UP000266188"/>
    </source>
</evidence>
<evidence type="ECO:0000256" key="1">
    <source>
        <dbReference type="ARBA" id="ARBA00022583"/>
    </source>
</evidence>
<dbReference type="CDD" id="cd09264">
    <property type="entry name" value="AP_Syp1_MHD"/>
    <property type="match status" value="1"/>
</dbReference>
<dbReference type="GO" id="GO:0005886">
    <property type="term" value="C:plasma membrane"/>
    <property type="evidence" value="ECO:0007669"/>
    <property type="project" value="TreeGrafter"/>
</dbReference>
<sequence>MCYATGTAARRGSVCAGFTKTHTSTAIRQCFRAWIPWKRIITATESIAESHEGLAQKIEADVERPLREYSSKNKELSSMPGVQSDLAGLAKGFEAAQKKVEKAKEKGPKAADKLASAVAAAEEVSQQWNSRAPFVFEQLQAADEGRLNHLRDVLTQLETHEVDQVERCREAAESCLNVLLNVETGDEITTFAAKINGGRPVTRSREQSVPVATTTTPLPPPPRMQDDASSERSGTSGPSRAPPAPEPRSTPLGGLRRLGTVMNRRKSVVQPSGGPSEKKHRTPFSPFKRVDTSRDMQIPESSPPLGAERPDTGVTTQDNVSDFVRGTSESADRGGQEAIALSPDVQSAPPTTNGTAPQETHEAGVVTSYTGEQPRVDSEGYSEKPETVDEITRIQREASGMDESGMNLTIRDQPIFEDENQAKQAMDDMANTLRLRAQQTGVRRNAGTLRGRRDVRNTMFIPNPPAAGQDNLALQTGSEPPTAASMPVSPAAPGKHVTSPSTATDEHTMSDTTSIRSGHTLHNAPGALVHPELHEPGLNASIIETVNAWFTEGTATRSFVVGELALAHGPASDSPSGSARVRLDNFHMLEKVAANPHFVNEVTTDKEKDRNQTDERRGEYTVLLSTISRPTPTVAFKYQVHTDQSNTSAYCPVIFKPVWNLEEFQASAILFYSLNPEFASTVQVDSITLKNLTLTVNLDTSPQDETTKEPREVAHATNAVMYPNTGATFRRKHSAVTWKLPEFEVRAGEDGKFLVRFSTSSSWPRKGKAEAKFDLRITQASGRLGISTAVERPESPQKGTDPFADEDSGAQTPDNQPSTSWKEVPTTRKLVAGKYLSS</sequence>
<name>A0A3A2ZML9_9EURO</name>
<feature type="compositionally biased region" description="Polar residues" evidence="2">
    <location>
        <begin position="344"/>
        <end position="358"/>
    </location>
</feature>